<evidence type="ECO:0000256" key="2">
    <source>
        <dbReference type="ARBA" id="ARBA00022448"/>
    </source>
</evidence>
<dbReference type="OrthoDB" id="9769319at2"/>
<dbReference type="EMBL" id="CP002042">
    <property type="protein sequence ID" value="ADH63456.1"/>
    <property type="molecule type" value="Genomic_DNA"/>
</dbReference>
<dbReference type="PROSITE" id="PS51257">
    <property type="entry name" value="PROKAR_LIPOPROTEIN"/>
    <property type="match status" value="1"/>
</dbReference>
<feature type="chain" id="PRO_5003093377" evidence="6">
    <location>
        <begin position="20"/>
        <end position="346"/>
    </location>
</feature>
<sequence>MKKFATVVALVFLLPLLTACPKQQTRDELRIYNWSDYMPEEVIQDFEKRENAKIVLDTYDDPEAMVSKLQAGGDSEYDVVILSDYLVGQLAQRGTILELDKSKIPNFKNLDPSFADPAYDPGSKHSVVYQWGTTGLAYREDLVKGPVDSWAVLFDPAKSVGSFLLLTEMREQVGAALRYLGASVNSTDPATLERAKRLLIDAKRRSQGFAGGTDAVQQVLSGNVAVAVAYSGDAFRAMEENPKVKYVIPREGGTIWSDVLTILSKSKNSELAYKFINYLLEPEVAAKVSNGIGYGTPVPAALPMIEARDNPIIYPSAEVRKKLEFLGDLGPAADLYNKIWAEVRAQ</sequence>
<gene>
    <name evidence="7" type="ordered locus">Mesil_1566</name>
</gene>
<organism evidence="7 8">
    <name type="scientific">Allomeiothermus silvanus (strain ATCC 700542 / DSM 9946 / NBRC 106475 / NCIMB 13440 / VI-R2)</name>
    <name type="common">Thermus silvanus</name>
    <dbReference type="NCBI Taxonomy" id="526227"/>
    <lineage>
        <taxon>Bacteria</taxon>
        <taxon>Thermotogati</taxon>
        <taxon>Deinococcota</taxon>
        <taxon>Deinococci</taxon>
        <taxon>Thermales</taxon>
        <taxon>Thermaceae</taxon>
        <taxon>Allomeiothermus</taxon>
    </lineage>
</organism>
<feature type="signal peptide" evidence="6">
    <location>
        <begin position="1"/>
        <end position="19"/>
    </location>
</feature>
<protein>
    <submittedName>
        <fullName evidence="7">Extracellular solute-binding protein family 1</fullName>
    </submittedName>
</protein>
<dbReference type="Proteomes" id="UP000001916">
    <property type="component" value="Chromosome"/>
</dbReference>
<dbReference type="PIRSF" id="PIRSF019574">
    <property type="entry name" value="Periplasmic_polyamine_BP"/>
    <property type="match status" value="1"/>
</dbReference>
<dbReference type="PANTHER" id="PTHR30222">
    <property type="entry name" value="SPERMIDINE/PUTRESCINE-BINDING PERIPLASMIC PROTEIN"/>
    <property type="match status" value="1"/>
</dbReference>
<dbReference type="STRING" id="526227.Mesil_1566"/>
<keyword evidence="4" id="KW-0574">Periplasm</keyword>
<keyword evidence="8" id="KW-1185">Reference proteome</keyword>
<dbReference type="HOGENOM" id="CLU_026974_1_1_0"/>
<dbReference type="InterPro" id="IPR001188">
    <property type="entry name" value="Sperm_putr-bd"/>
</dbReference>
<dbReference type="GO" id="GO:0015846">
    <property type="term" value="P:polyamine transport"/>
    <property type="evidence" value="ECO:0007669"/>
    <property type="project" value="InterPro"/>
</dbReference>
<evidence type="ECO:0000256" key="4">
    <source>
        <dbReference type="ARBA" id="ARBA00022764"/>
    </source>
</evidence>
<accession>D7BFA3</accession>
<evidence type="ECO:0000313" key="7">
    <source>
        <dbReference type="EMBL" id="ADH63456.1"/>
    </source>
</evidence>
<keyword evidence="2" id="KW-0813">Transport</keyword>
<dbReference type="PRINTS" id="PR00909">
    <property type="entry name" value="SPERMDNBNDNG"/>
</dbReference>
<dbReference type="SUPFAM" id="SSF53850">
    <property type="entry name" value="Periplasmic binding protein-like II"/>
    <property type="match status" value="1"/>
</dbReference>
<dbReference type="Gene3D" id="3.40.190.10">
    <property type="entry name" value="Periplasmic binding protein-like II"/>
    <property type="match status" value="2"/>
</dbReference>
<dbReference type="PANTHER" id="PTHR30222:SF17">
    <property type="entry name" value="SPERMIDINE_PUTRESCINE-BINDING PERIPLASMIC PROTEIN"/>
    <property type="match status" value="1"/>
</dbReference>
<proteinExistence type="predicted"/>
<dbReference type="InterPro" id="IPR006059">
    <property type="entry name" value="SBP"/>
</dbReference>
<evidence type="ECO:0000256" key="1">
    <source>
        <dbReference type="ARBA" id="ARBA00004418"/>
    </source>
</evidence>
<dbReference type="KEGG" id="msv:Mesil_1566"/>
<dbReference type="eggNOG" id="COG0687">
    <property type="taxonomic scope" value="Bacteria"/>
</dbReference>
<dbReference type="Pfam" id="PF13416">
    <property type="entry name" value="SBP_bac_8"/>
    <property type="match status" value="1"/>
</dbReference>
<dbReference type="GO" id="GO:0042597">
    <property type="term" value="C:periplasmic space"/>
    <property type="evidence" value="ECO:0007669"/>
    <property type="project" value="UniProtKB-SubCell"/>
</dbReference>
<dbReference type="RefSeq" id="WP_013158020.1">
    <property type="nucleotide sequence ID" value="NC_014212.1"/>
</dbReference>
<comment type="subcellular location">
    <subcellularLocation>
        <location evidence="1">Periplasm</location>
    </subcellularLocation>
</comment>
<evidence type="ECO:0000256" key="6">
    <source>
        <dbReference type="SAM" id="SignalP"/>
    </source>
</evidence>
<reference evidence="7 8" key="1">
    <citation type="journal article" date="2010" name="Stand. Genomic Sci.">
        <title>Complete genome sequence of Meiothermus silvanus type strain (VI-R2).</title>
        <authorList>
            <person name="Sikorski J."/>
            <person name="Tindall B.J."/>
            <person name="Lowry S."/>
            <person name="Lucas S."/>
            <person name="Nolan M."/>
            <person name="Copeland A."/>
            <person name="Glavina Del Rio T."/>
            <person name="Tice H."/>
            <person name="Cheng J.F."/>
            <person name="Han C."/>
            <person name="Pitluck S."/>
            <person name="Liolios K."/>
            <person name="Ivanova N."/>
            <person name="Mavromatis K."/>
            <person name="Mikhailova N."/>
            <person name="Pati A."/>
            <person name="Goodwin L."/>
            <person name="Chen A."/>
            <person name="Palaniappan K."/>
            <person name="Land M."/>
            <person name="Hauser L."/>
            <person name="Chang Y.J."/>
            <person name="Jeffries C.D."/>
            <person name="Rohde M."/>
            <person name="Goker M."/>
            <person name="Woyke T."/>
            <person name="Bristow J."/>
            <person name="Eisen J.A."/>
            <person name="Markowitz V."/>
            <person name="Hugenholtz P."/>
            <person name="Kyrpides N.C."/>
            <person name="Klenk H.P."/>
            <person name="Lapidus A."/>
        </authorList>
    </citation>
    <scope>NUCLEOTIDE SEQUENCE [LARGE SCALE GENOMIC DNA]</scope>
    <source>
        <strain evidence="8">ATCC 700542 / DSM 9946 / VI-R2</strain>
    </source>
</reference>
<keyword evidence="3 6" id="KW-0732">Signal</keyword>
<dbReference type="CDD" id="cd13590">
    <property type="entry name" value="PBP2_PotD_PotF_like"/>
    <property type="match status" value="1"/>
</dbReference>
<evidence type="ECO:0000313" key="8">
    <source>
        <dbReference type="Proteomes" id="UP000001916"/>
    </source>
</evidence>
<name>D7BFA3_ALLS1</name>
<evidence type="ECO:0000256" key="3">
    <source>
        <dbReference type="ARBA" id="ARBA00022729"/>
    </source>
</evidence>
<dbReference type="GO" id="GO:0019808">
    <property type="term" value="F:polyamine binding"/>
    <property type="evidence" value="ECO:0007669"/>
    <property type="project" value="InterPro"/>
</dbReference>
<feature type="binding site" evidence="5">
    <location>
        <position position="85"/>
    </location>
    <ligand>
        <name>spermidine</name>
        <dbReference type="ChEBI" id="CHEBI:57834"/>
    </ligand>
</feature>
<evidence type="ECO:0000256" key="5">
    <source>
        <dbReference type="PIRSR" id="PIRSR019574-1"/>
    </source>
</evidence>
<dbReference type="AlphaFoldDB" id="D7BFA3"/>